<dbReference type="SUPFAM" id="SSF55811">
    <property type="entry name" value="Nudix"/>
    <property type="match status" value="1"/>
</dbReference>
<feature type="domain" description="Nudix hydrolase" evidence="1">
    <location>
        <begin position="111"/>
        <end position="254"/>
    </location>
</feature>
<gene>
    <name evidence="2" type="ORF">MTBPR1_100068</name>
</gene>
<dbReference type="STRING" id="1867952.MTBPR1_100068"/>
<protein>
    <recommendedName>
        <fullName evidence="1">Nudix hydrolase domain-containing protein</fullName>
    </recommendedName>
</protein>
<dbReference type="InterPro" id="IPR015797">
    <property type="entry name" value="NUDIX_hydrolase-like_dom_sf"/>
</dbReference>
<dbReference type="RefSeq" id="WP_069186146.1">
    <property type="nucleotide sequence ID" value="NZ_FLYE01000002.1"/>
</dbReference>
<dbReference type="Proteomes" id="UP000231658">
    <property type="component" value="Unassembled WGS sequence"/>
</dbReference>
<dbReference type="GO" id="GO:0044715">
    <property type="term" value="F:8-oxo-dGDP phosphatase activity"/>
    <property type="evidence" value="ECO:0007669"/>
    <property type="project" value="TreeGrafter"/>
</dbReference>
<dbReference type="Pfam" id="PF00293">
    <property type="entry name" value="NUDIX"/>
    <property type="match status" value="1"/>
</dbReference>
<dbReference type="PANTHER" id="PTHR13622">
    <property type="entry name" value="THIAMIN PYROPHOSPHOKINASE"/>
    <property type="match status" value="1"/>
</dbReference>
<sequence>MGFIDHIHACNNHDLEKFVGFYGQDDTQIGWVRKDHLVHLDGFSDVLKLKGSGAYLIEQGDLTSALARVSRALYDKGLLEHWRDEPYEVKQGFADDPLFLMERCATPFFGIRAFGVHINGFVKSKDTIKMWIAKRAGDRAICPGMWDNMVAGGQPAGLSLKDNIIKECAEEANIPFELADKAQPVGTISYMMETDGGIKPDVMFCYDLEVPEDFVPENTDGEVESFTLMDVQEVAEIVRNTFDFKFNCNLVIIDFLIRHGILCPDDCADYEELVRGLRR</sequence>
<dbReference type="InterPro" id="IPR031804">
    <property type="entry name" value="DUF4743"/>
</dbReference>
<dbReference type="InterPro" id="IPR000086">
    <property type="entry name" value="NUDIX_hydrolase_dom"/>
</dbReference>
<dbReference type="Pfam" id="PF15916">
    <property type="entry name" value="DUF4743"/>
    <property type="match status" value="1"/>
</dbReference>
<dbReference type="OrthoDB" id="8438812at2"/>
<proteinExistence type="predicted"/>
<dbReference type="Gene3D" id="3.90.79.10">
    <property type="entry name" value="Nucleoside Triphosphate Pyrophosphohydrolase"/>
    <property type="match status" value="1"/>
</dbReference>
<dbReference type="AlphaFoldDB" id="A0A1C3RDQ7"/>
<dbReference type="CDD" id="cd03676">
    <property type="entry name" value="NUDIX_Tnr3_like"/>
    <property type="match status" value="1"/>
</dbReference>
<dbReference type="FunFam" id="3.90.79.10:FF:000019">
    <property type="entry name" value="Thiamin pyrophosphokinase, putative"/>
    <property type="match status" value="1"/>
</dbReference>
<evidence type="ECO:0000313" key="3">
    <source>
        <dbReference type="Proteomes" id="UP000231658"/>
    </source>
</evidence>
<accession>A0A1C3RDQ7</accession>
<name>A0A1C3RDQ7_9PROT</name>
<dbReference type="EMBL" id="FLYE01000002">
    <property type="protein sequence ID" value="SCA55427.1"/>
    <property type="molecule type" value="Genomic_DNA"/>
</dbReference>
<evidence type="ECO:0000313" key="2">
    <source>
        <dbReference type="EMBL" id="SCA55427.1"/>
    </source>
</evidence>
<evidence type="ECO:0000259" key="1">
    <source>
        <dbReference type="PROSITE" id="PS51462"/>
    </source>
</evidence>
<dbReference type="PANTHER" id="PTHR13622:SF8">
    <property type="entry name" value="THIAMIN PYROPHOSPHOKINASE 1"/>
    <property type="match status" value="1"/>
</dbReference>
<dbReference type="PROSITE" id="PS51462">
    <property type="entry name" value="NUDIX"/>
    <property type="match status" value="1"/>
</dbReference>
<organism evidence="2 3">
    <name type="scientific">Candidatus Terasakiella magnetica</name>
    <dbReference type="NCBI Taxonomy" id="1867952"/>
    <lineage>
        <taxon>Bacteria</taxon>
        <taxon>Pseudomonadati</taxon>
        <taxon>Pseudomonadota</taxon>
        <taxon>Alphaproteobacteria</taxon>
        <taxon>Rhodospirillales</taxon>
        <taxon>Terasakiellaceae</taxon>
        <taxon>Terasakiella</taxon>
    </lineage>
</organism>
<reference evidence="2 3" key="1">
    <citation type="submission" date="2016-07" db="EMBL/GenBank/DDBJ databases">
        <authorList>
            <person name="Lefevre C.T."/>
        </authorList>
    </citation>
    <scope>NUCLEOTIDE SEQUENCE [LARGE SCALE GENOMIC DNA]</scope>
    <source>
        <strain evidence="2">PR1</strain>
    </source>
</reference>
<keyword evidence="3" id="KW-1185">Reference proteome</keyword>